<evidence type="ECO:0000313" key="2">
    <source>
        <dbReference type="EMBL" id="GMH23375.1"/>
    </source>
</evidence>
<dbReference type="EMBL" id="BSYO01000026">
    <property type="protein sequence ID" value="GMH23375.1"/>
    <property type="molecule type" value="Genomic_DNA"/>
</dbReference>
<reference evidence="2" key="1">
    <citation type="submission" date="2023-05" db="EMBL/GenBank/DDBJ databases">
        <title>Nepenthes gracilis genome sequencing.</title>
        <authorList>
            <person name="Fukushima K."/>
        </authorList>
    </citation>
    <scope>NUCLEOTIDE SEQUENCE</scope>
    <source>
        <strain evidence="2">SING2019-196</strain>
    </source>
</reference>
<proteinExistence type="predicted"/>
<keyword evidence="3" id="KW-1185">Reference proteome</keyword>
<feature type="domain" description="EDR1/CTR1/ARMC3-like peptidase-like" evidence="1">
    <location>
        <begin position="1"/>
        <end position="39"/>
    </location>
</feature>
<organism evidence="2 3">
    <name type="scientific">Nepenthes gracilis</name>
    <name type="common">Slender pitcher plant</name>
    <dbReference type="NCBI Taxonomy" id="150966"/>
    <lineage>
        <taxon>Eukaryota</taxon>
        <taxon>Viridiplantae</taxon>
        <taxon>Streptophyta</taxon>
        <taxon>Embryophyta</taxon>
        <taxon>Tracheophyta</taxon>
        <taxon>Spermatophyta</taxon>
        <taxon>Magnoliopsida</taxon>
        <taxon>eudicotyledons</taxon>
        <taxon>Gunneridae</taxon>
        <taxon>Pentapetalae</taxon>
        <taxon>Caryophyllales</taxon>
        <taxon>Nepenthaceae</taxon>
        <taxon>Nepenthes</taxon>
    </lineage>
</organism>
<dbReference type="Pfam" id="PF14381">
    <property type="entry name" value="EDR1_CTR1_ARMC3_pept"/>
    <property type="match status" value="1"/>
</dbReference>
<dbReference type="AlphaFoldDB" id="A0AAD3T4T4"/>
<evidence type="ECO:0000259" key="1">
    <source>
        <dbReference type="Pfam" id="PF14381"/>
    </source>
</evidence>
<accession>A0AAD3T4T4</accession>
<dbReference type="Proteomes" id="UP001279734">
    <property type="component" value="Unassembled WGS sequence"/>
</dbReference>
<comment type="caution">
    <text evidence="2">The sequence shown here is derived from an EMBL/GenBank/DDBJ whole genome shotgun (WGS) entry which is preliminary data.</text>
</comment>
<name>A0AAD3T4T4_NEPGR</name>
<evidence type="ECO:0000313" key="3">
    <source>
        <dbReference type="Proteomes" id="UP001279734"/>
    </source>
</evidence>
<gene>
    <name evidence="2" type="ORF">Nepgr_025218</name>
</gene>
<dbReference type="InterPro" id="IPR055164">
    <property type="entry name" value="EDR1/CTR1/ARMC3-like_pept-like"/>
</dbReference>
<sequence length="77" mass="7893">MLVKGSVYTGLDDGAEHLITMDDGSEYIIDLRGAPGTLIPAVVPSSLLLDSALGAGSFSCDGSTDRLSSGLHKVTRA</sequence>
<protein>
    <recommendedName>
        <fullName evidence="1">EDR1/CTR1/ARMC3-like peptidase-like domain-containing protein</fullName>
    </recommendedName>
</protein>